<keyword evidence="5" id="KW-0418">Kinase</keyword>
<dbReference type="PROSITE" id="PS50112">
    <property type="entry name" value="PAS"/>
    <property type="match status" value="1"/>
</dbReference>
<dbReference type="Gene3D" id="3.30.565.10">
    <property type="entry name" value="Histidine kinase-like ATPase, C-terminal domain"/>
    <property type="match status" value="1"/>
</dbReference>
<dbReference type="EMBL" id="JAATNW010000004">
    <property type="protein sequence ID" value="NMH60018.1"/>
    <property type="molecule type" value="Genomic_DNA"/>
</dbReference>
<dbReference type="InterPro" id="IPR036097">
    <property type="entry name" value="HisK_dim/P_sf"/>
</dbReference>
<dbReference type="SUPFAM" id="SSF52172">
    <property type="entry name" value="CheY-like"/>
    <property type="match status" value="1"/>
</dbReference>
<evidence type="ECO:0000259" key="7">
    <source>
        <dbReference type="PROSITE" id="PS50109"/>
    </source>
</evidence>
<name>A0ABX1R0M5_9ALTE</name>
<dbReference type="PRINTS" id="PR00344">
    <property type="entry name" value="BCTRLSENSOR"/>
</dbReference>
<feature type="domain" description="PAS" evidence="9">
    <location>
        <begin position="165"/>
        <end position="208"/>
    </location>
</feature>
<dbReference type="InterPro" id="IPR005467">
    <property type="entry name" value="His_kinase_dom"/>
</dbReference>
<evidence type="ECO:0000313" key="10">
    <source>
        <dbReference type="EMBL" id="NMH60018.1"/>
    </source>
</evidence>
<dbReference type="InterPro" id="IPR003594">
    <property type="entry name" value="HATPase_dom"/>
</dbReference>
<dbReference type="RefSeq" id="WP_169210580.1">
    <property type="nucleotide sequence ID" value="NZ_JAATNW010000004.1"/>
</dbReference>
<dbReference type="InterPro" id="IPR000014">
    <property type="entry name" value="PAS"/>
</dbReference>
<gene>
    <name evidence="10" type="ORF">HCJ96_08320</name>
</gene>
<dbReference type="EC" id="2.7.13.3" evidence="2"/>
<feature type="domain" description="Response regulatory" evidence="8">
    <location>
        <begin position="551"/>
        <end position="665"/>
    </location>
</feature>
<evidence type="ECO:0000259" key="9">
    <source>
        <dbReference type="PROSITE" id="PS50112"/>
    </source>
</evidence>
<dbReference type="Gene3D" id="1.10.287.130">
    <property type="match status" value="1"/>
</dbReference>
<dbReference type="SUPFAM" id="SSF47384">
    <property type="entry name" value="Homodimeric domain of signal transducing histidine kinase"/>
    <property type="match status" value="1"/>
</dbReference>
<proteinExistence type="predicted"/>
<dbReference type="Pfam" id="PF02518">
    <property type="entry name" value="HATPase_c"/>
    <property type="match status" value="1"/>
</dbReference>
<dbReference type="InterPro" id="IPR035965">
    <property type="entry name" value="PAS-like_dom_sf"/>
</dbReference>
<dbReference type="InterPro" id="IPR001610">
    <property type="entry name" value="PAC"/>
</dbReference>
<dbReference type="Gene3D" id="3.40.50.2300">
    <property type="match status" value="1"/>
</dbReference>
<sequence>MTLEEENKQLKRELQNTQQERDRYKKLFDISADPLSILDASTGKFIECNHAATTMHGVESKAAFLSLSPADISPEIQPCGQFSNDLALEHIGKTINQGPQIFQWEHSRLDGTTFPCLVSLTAIPVDDNFHVLATWRDISTLIHTQNQLEKALSDAKNFEIAYQNEKEKFEQFVNLAPVGIAINDLQTGAFTYVNKEFGRFTGYNIDELNRMDYWQLTPDKYKEQEYQQLALMKEEGRYGPYQKEYIHRDGHIYPVLLSGVRIKATDGKDCIWSVVQDISEQQNVEKALKDAKEQAESANKAKSLFLSNMSHEIRTPMNSILGTLQLLKRDTTETKHDRLITNALYSANALLKIINDILDYSKIESNQLDLENVDFSLEAVAESIMSDMLPIASSKGISLRVNFKNADSKLWKGDPVRIRQVIMNLVSNAVKFTESGGVKIQFNEKRRENVEGLLIKVSDTGIGMSKEAVGTLFERFTQADASVTRKFGGTGLGMSITNNLVSLMNGDIRVASTEGIGTTFTVFIPLQSATQDPTLANSKQTMGPPNLAGKVIVIAEDNEINRELVKSMLEPTGAQLYFAENGKVAVDLVEEVKPDIVLMDIQMPVMDGKDAFRLIRQQDLNIPVLALTANVMSQDIEEYKALGFTGHLGKPFDIQCLYTCLAVHLF</sequence>
<reference evidence="10 11" key="1">
    <citation type="submission" date="2020-03" db="EMBL/GenBank/DDBJ databases">
        <title>Alteromonas ponticola sp. nov., isolated from seawater.</title>
        <authorList>
            <person name="Yoon J.-H."/>
            <person name="Kim Y.-O."/>
        </authorList>
    </citation>
    <scope>NUCLEOTIDE SEQUENCE [LARGE SCALE GENOMIC DNA]</scope>
    <source>
        <strain evidence="10 11">MYP5</strain>
    </source>
</reference>
<dbReference type="CDD" id="cd00130">
    <property type="entry name" value="PAS"/>
    <property type="match status" value="1"/>
</dbReference>
<dbReference type="PANTHER" id="PTHR43047">
    <property type="entry name" value="TWO-COMPONENT HISTIDINE PROTEIN KINASE"/>
    <property type="match status" value="1"/>
</dbReference>
<feature type="domain" description="Histidine kinase" evidence="7">
    <location>
        <begin position="308"/>
        <end position="528"/>
    </location>
</feature>
<dbReference type="InterPro" id="IPR004358">
    <property type="entry name" value="Sig_transdc_His_kin-like_C"/>
</dbReference>
<dbReference type="PANTHER" id="PTHR43047:SF72">
    <property type="entry name" value="OSMOSENSING HISTIDINE PROTEIN KINASE SLN1"/>
    <property type="match status" value="1"/>
</dbReference>
<keyword evidence="3 6" id="KW-0597">Phosphoprotein</keyword>
<dbReference type="SMART" id="SM00448">
    <property type="entry name" value="REC"/>
    <property type="match status" value="1"/>
</dbReference>
<dbReference type="Pfam" id="PF00072">
    <property type="entry name" value="Response_reg"/>
    <property type="match status" value="1"/>
</dbReference>
<evidence type="ECO:0000259" key="8">
    <source>
        <dbReference type="PROSITE" id="PS50110"/>
    </source>
</evidence>
<accession>A0ABX1R0M5</accession>
<dbReference type="SMART" id="SM00387">
    <property type="entry name" value="HATPase_c"/>
    <property type="match status" value="1"/>
</dbReference>
<dbReference type="CDD" id="cd00082">
    <property type="entry name" value="HisKA"/>
    <property type="match status" value="1"/>
</dbReference>
<organism evidence="10 11">
    <name type="scientific">Alteromonas ponticola</name>
    <dbReference type="NCBI Taxonomy" id="2720613"/>
    <lineage>
        <taxon>Bacteria</taxon>
        <taxon>Pseudomonadati</taxon>
        <taxon>Pseudomonadota</taxon>
        <taxon>Gammaproteobacteria</taxon>
        <taxon>Alteromonadales</taxon>
        <taxon>Alteromonadaceae</taxon>
        <taxon>Alteromonas/Salinimonas group</taxon>
        <taxon>Alteromonas</taxon>
    </lineage>
</organism>
<dbReference type="PROSITE" id="PS50110">
    <property type="entry name" value="RESPONSE_REGULATORY"/>
    <property type="match status" value="1"/>
</dbReference>
<dbReference type="PROSITE" id="PS50109">
    <property type="entry name" value="HIS_KIN"/>
    <property type="match status" value="1"/>
</dbReference>
<evidence type="ECO:0000256" key="6">
    <source>
        <dbReference type="PROSITE-ProRule" id="PRU00169"/>
    </source>
</evidence>
<dbReference type="NCBIfam" id="TIGR00229">
    <property type="entry name" value="sensory_box"/>
    <property type="match status" value="2"/>
</dbReference>
<evidence type="ECO:0000313" key="11">
    <source>
        <dbReference type="Proteomes" id="UP000709336"/>
    </source>
</evidence>
<dbReference type="InterPro" id="IPR003661">
    <property type="entry name" value="HisK_dim/P_dom"/>
</dbReference>
<evidence type="ECO:0000256" key="2">
    <source>
        <dbReference type="ARBA" id="ARBA00012438"/>
    </source>
</evidence>
<evidence type="ECO:0000256" key="5">
    <source>
        <dbReference type="ARBA" id="ARBA00022777"/>
    </source>
</evidence>
<protein>
    <recommendedName>
        <fullName evidence="2">histidine kinase</fullName>
        <ecNumber evidence="2">2.7.13.3</ecNumber>
    </recommendedName>
</protein>
<dbReference type="SUPFAM" id="SSF55785">
    <property type="entry name" value="PYP-like sensor domain (PAS domain)"/>
    <property type="match status" value="2"/>
</dbReference>
<dbReference type="Pfam" id="PF00512">
    <property type="entry name" value="HisKA"/>
    <property type="match status" value="1"/>
</dbReference>
<dbReference type="CDD" id="cd16922">
    <property type="entry name" value="HATPase_EvgS-ArcB-TorS-like"/>
    <property type="match status" value="1"/>
</dbReference>
<dbReference type="SMART" id="SM00091">
    <property type="entry name" value="PAS"/>
    <property type="match status" value="2"/>
</dbReference>
<dbReference type="SMART" id="SM00388">
    <property type="entry name" value="HisKA"/>
    <property type="match status" value="1"/>
</dbReference>
<dbReference type="CDD" id="cd17546">
    <property type="entry name" value="REC_hyHK_CKI1_RcsC-like"/>
    <property type="match status" value="1"/>
</dbReference>
<dbReference type="Gene3D" id="3.30.450.20">
    <property type="entry name" value="PAS domain"/>
    <property type="match status" value="2"/>
</dbReference>
<dbReference type="InterPro" id="IPR011006">
    <property type="entry name" value="CheY-like_superfamily"/>
</dbReference>
<dbReference type="Proteomes" id="UP000709336">
    <property type="component" value="Unassembled WGS sequence"/>
</dbReference>
<comment type="catalytic activity">
    <reaction evidence="1">
        <text>ATP + protein L-histidine = ADP + protein N-phospho-L-histidine.</text>
        <dbReference type="EC" id="2.7.13.3"/>
    </reaction>
</comment>
<evidence type="ECO:0000256" key="4">
    <source>
        <dbReference type="ARBA" id="ARBA00022679"/>
    </source>
</evidence>
<comment type="caution">
    <text evidence="10">The sequence shown here is derived from an EMBL/GenBank/DDBJ whole genome shotgun (WGS) entry which is preliminary data.</text>
</comment>
<keyword evidence="11" id="KW-1185">Reference proteome</keyword>
<dbReference type="InterPro" id="IPR001789">
    <property type="entry name" value="Sig_transdc_resp-reg_receiver"/>
</dbReference>
<dbReference type="InterPro" id="IPR036890">
    <property type="entry name" value="HATPase_C_sf"/>
</dbReference>
<feature type="modified residue" description="4-aspartylphosphate" evidence="6">
    <location>
        <position position="600"/>
    </location>
</feature>
<dbReference type="Pfam" id="PF13426">
    <property type="entry name" value="PAS_9"/>
    <property type="match status" value="2"/>
</dbReference>
<evidence type="ECO:0000256" key="1">
    <source>
        <dbReference type="ARBA" id="ARBA00000085"/>
    </source>
</evidence>
<dbReference type="SUPFAM" id="SSF55874">
    <property type="entry name" value="ATPase domain of HSP90 chaperone/DNA topoisomerase II/histidine kinase"/>
    <property type="match status" value="1"/>
</dbReference>
<evidence type="ECO:0000256" key="3">
    <source>
        <dbReference type="ARBA" id="ARBA00022553"/>
    </source>
</evidence>
<keyword evidence="4" id="KW-0808">Transferase</keyword>
<dbReference type="SMART" id="SM00086">
    <property type="entry name" value="PAC"/>
    <property type="match status" value="2"/>
</dbReference>